<dbReference type="PANTHER" id="PTHR33116:SF84">
    <property type="entry name" value="RNA-DIRECTED DNA POLYMERASE"/>
    <property type="match status" value="1"/>
</dbReference>
<evidence type="ECO:0000256" key="1">
    <source>
        <dbReference type="SAM" id="MobiDB-lite"/>
    </source>
</evidence>
<protein>
    <submittedName>
        <fullName evidence="2">Uncharacterized protein</fullName>
    </submittedName>
</protein>
<keyword evidence="3" id="KW-1185">Reference proteome</keyword>
<organism evidence="2 3">
    <name type="scientific">Tanacetum coccineum</name>
    <dbReference type="NCBI Taxonomy" id="301880"/>
    <lineage>
        <taxon>Eukaryota</taxon>
        <taxon>Viridiplantae</taxon>
        <taxon>Streptophyta</taxon>
        <taxon>Embryophyta</taxon>
        <taxon>Tracheophyta</taxon>
        <taxon>Spermatophyta</taxon>
        <taxon>Magnoliopsida</taxon>
        <taxon>eudicotyledons</taxon>
        <taxon>Gunneridae</taxon>
        <taxon>Pentapetalae</taxon>
        <taxon>asterids</taxon>
        <taxon>campanulids</taxon>
        <taxon>Asterales</taxon>
        <taxon>Asteraceae</taxon>
        <taxon>Asteroideae</taxon>
        <taxon>Anthemideae</taxon>
        <taxon>Anthemidinae</taxon>
        <taxon>Tanacetum</taxon>
    </lineage>
</organism>
<dbReference type="PANTHER" id="PTHR33116">
    <property type="entry name" value="REVERSE TRANSCRIPTASE ZINC-BINDING DOMAIN-CONTAINING PROTEIN-RELATED-RELATED"/>
    <property type="match status" value="1"/>
</dbReference>
<accession>A0ABQ4WUE6</accession>
<reference evidence="2" key="1">
    <citation type="journal article" date="2022" name="Int. J. Mol. Sci.">
        <title>Draft Genome of Tanacetum Coccineum: Genomic Comparison of Closely Related Tanacetum-Family Plants.</title>
        <authorList>
            <person name="Yamashiro T."/>
            <person name="Shiraishi A."/>
            <person name="Nakayama K."/>
            <person name="Satake H."/>
        </authorList>
    </citation>
    <scope>NUCLEOTIDE SEQUENCE</scope>
</reference>
<proteinExistence type="predicted"/>
<comment type="caution">
    <text evidence="2">The sequence shown here is derived from an EMBL/GenBank/DDBJ whole genome shotgun (WGS) entry which is preliminary data.</text>
</comment>
<sequence length="272" mass="30575">MFDIGGCKAPRPSTLILSSKKLGLWWAMRGYNRKSGAKRLAMKIDIAKASDISGWSYLENTLNKFGFHKRMAKWIMTCVSTATFTVNVNGERHGIVKEWSAKIALKEVCKPKSQGGLGLKLLGPWNETLLIKHICNIANMKETLWVKWVHAVKLIGTIHWDIDHDEYFNMSWPDGWCKRYLMLDNIHVPFLKANEDDKVQLMCNGGMLSGSLKTTQALPPSIQASTSGVNELMHALYKKNSSASTSRASTNEDYSGSRKGWGNNENLDDYSE</sequence>
<gene>
    <name evidence="2" type="ORF">Tco_0629893</name>
</gene>
<dbReference type="EMBL" id="BQNB010008942">
    <property type="protein sequence ID" value="GJS56531.1"/>
    <property type="molecule type" value="Genomic_DNA"/>
</dbReference>
<name>A0ABQ4WUE6_9ASTR</name>
<reference evidence="2" key="2">
    <citation type="submission" date="2022-01" db="EMBL/GenBank/DDBJ databases">
        <authorList>
            <person name="Yamashiro T."/>
            <person name="Shiraishi A."/>
            <person name="Satake H."/>
            <person name="Nakayama K."/>
        </authorList>
    </citation>
    <scope>NUCLEOTIDE SEQUENCE</scope>
</reference>
<evidence type="ECO:0000313" key="3">
    <source>
        <dbReference type="Proteomes" id="UP001151760"/>
    </source>
</evidence>
<dbReference type="Proteomes" id="UP001151760">
    <property type="component" value="Unassembled WGS sequence"/>
</dbReference>
<evidence type="ECO:0000313" key="2">
    <source>
        <dbReference type="EMBL" id="GJS56531.1"/>
    </source>
</evidence>
<feature type="region of interest" description="Disordered" evidence="1">
    <location>
        <begin position="243"/>
        <end position="272"/>
    </location>
</feature>